<feature type="transmembrane region" description="Helical" evidence="5">
    <location>
        <begin position="210"/>
        <end position="232"/>
    </location>
</feature>
<dbReference type="InterPro" id="IPR052524">
    <property type="entry name" value="MFS_Cyanate_Porter"/>
</dbReference>
<proteinExistence type="predicted"/>
<dbReference type="SUPFAM" id="SSF103473">
    <property type="entry name" value="MFS general substrate transporter"/>
    <property type="match status" value="1"/>
</dbReference>
<feature type="transmembrane region" description="Helical" evidence="5">
    <location>
        <begin position="101"/>
        <end position="123"/>
    </location>
</feature>
<dbReference type="Pfam" id="PF07690">
    <property type="entry name" value="MFS_1"/>
    <property type="match status" value="1"/>
</dbReference>
<gene>
    <name evidence="7" type="ORF">GCM10010531_13160</name>
</gene>
<feature type="transmembrane region" description="Helical" evidence="5">
    <location>
        <begin position="366"/>
        <end position="386"/>
    </location>
</feature>
<sequence length="406" mass="40698">MTTTPGRSDRLVLVAVLLAGLNLRGAIAAVAPVLPQIRAELDLSPTSAGLLTTLPVLCFAGLAPAAAWLGRRLGSGTAVLAGLVTVAVGTALRAVDGSAVLLVGTFVVGAGMTVGNVLLPAVVKREFPARAGTVTGMYTGALAGGAALTVALTAPVAAAWGWRWGLSVWAVLAAGAGVVWVLAVRPRAVPVEQPRDVPSGPAVRVWREPVAWAVSAVLAMQSVLYYAVTAWLPSLLGDELGLDLGAAAAAATVFQVLGIPGALLVAPLLGRWRGQRGLAVVVALAWAVVPAGLLLWPEAWLVWAVVGGLVQGAGISLAFALVVLRSADDSVVPRMSSMSQLVGYSVGAVSPLVVGALYAATGGWTVPLIVLLGVCAALGAAGVVAGRPAAVGRNPSVGRKSGVDSP</sequence>
<evidence type="ECO:0000259" key="6">
    <source>
        <dbReference type="PROSITE" id="PS50850"/>
    </source>
</evidence>
<dbReference type="InterPro" id="IPR011701">
    <property type="entry name" value="MFS"/>
</dbReference>
<evidence type="ECO:0000256" key="1">
    <source>
        <dbReference type="ARBA" id="ARBA00004651"/>
    </source>
</evidence>
<evidence type="ECO:0000256" key="3">
    <source>
        <dbReference type="ARBA" id="ARBA00022989"/>
    </source>
</evidence>
<dbReference type="PANTHER" id="PTHR23523">
    <property type="match status" value="1"/>
</dbReference>
<feature type="transmembrane region" description="Helical" evidence="5">
    <location>
        <begin position="77"/>
        <end position="95"/>
    </location>
</feature>
<dbReference type="RefSeq" id="WP_344687890.1">
    <property type="nucleotide sequence ID" value="NZ_BAAAVV010000002.1"/>
</dbReference>
<organism evidence="7 8">
    <name type="scientific">Blastococcus jejuensis</name>
    <dbReference type="NCBI Taxonomy" id="351224"/>
    <lineage>
        <taxon>Bacteria</taxon>
        <taxon>Bacillati</taxon>
        <taxon>Actinomycetota</taxon>
        <taxon>Actinomycetes</taxon>
        <taxon>Geodermatophilales</taxon>
        <taxon>Geodermatophilaceae</taxon>
        <taxon>Blastococcus</taxon>
    </lineage>
</organism>
<reference evidence="8" key="1">
    <citation type="journal article" date="2019" name="Int. J. Syst. Evol. Microbiol.">
        <title>The Global Catalogue of Microorganisms (GCM) 10K type strain sequencing project: providing services to taxonomists for standard genome sequencing and annotation.</title>
        <authorList>
            <consortium name="The Broad Institute Genomics Platform"/>
            <consortium name="The Broad Institute Genome Sequencing Center for Infectious Disease"/>
            <person name="Wu L."/>
            <person name="Ma J."/>
        </authorList>
    </citation>
    <scope>NUCLEOTIDE SEQUENCE [LARGE SCALE GENOMIC DNA]</scope>
    <source>
        <strain evidence="8">JCM 15614</strain>
    </source>
</reference>
<feature type="transmembrane region" description="Helical" evidence="5">
    <location>
        <begin position="341"/>
        <end position="360"/>
    </location>
</feature>
<name>A0ABP6NZP9_9ACTN</name>
<feature type="transmembrane region" description="Helical" evidence="5">
    <location>
        <begin position="278"/>
        <end position="296"/>
    </location>
</feature>
<dbReference type="EMBL" id="BAAAVV010000002">
    <property type="protein sequence ID" value="GAA3162650.1"/>
    <property type="molecule type" value="Genomic_DNA"/>
</dbReference>
<feature type="transmembrane region" description="Helical" evidence="5">
    <location>
        <begin position="244"/>
        <end position="266"/>
    </location>
</feature>
<dbReference type="PANTHER" id="PTHR23523:SF2">
    <property type="entry name" value="2-NITROIMIDAZOLE TRANSPORTER"/>
    <property type="match status" value="1"/>
</dbReference>
<feature type="transmembrane region" description="Helical" evidence="5">
    <location>
        <begin position="52"/>
        <end position="70"/>
    </location>
</feature>
<dbReference type="InterPro" id="IPR020846">
    <property type="entry name" value="MFS_dom"/>
</dbReference>
<feature type="transmembrane region" description="Helical" evidence="5">
    <location>
        <begin position="302"/>
        <end position="321"/>
    </location>
</feature>
<feature type="domain" description="Major facilitator superfamily (MFS) profile" evidence="6">
    <location>
        <begin position="12"/>
        <end position="391"/>
    </location>
</feature>
<keyword evidence="3 5" id="KW-1133">Transmembrane helix</keyword>
<comment type="subcellular location">
    <subcellularLocation>
        <location evidence="1">Cell membrane</location>
        <topology evidence="1">Multi-pass membrane protein</topology>
    </subcellularLocation>
</comment>
<evidence type="ECO:0000313" key="7">
    <source>
        <dbReference type="EMBL" id="GAA3162650.1"/>
    </source>
</evidence>
<protein>
    <submittedName>
        <fullName evidence="7">MFS transporter</fullName>
    </submittedName>
</protein>
<comment type="caution">
    <text evidence="7">The sequence shown here is derived from an EMBL/GenBank/DDBJ whole genome shotgun (WGS) entry which is preliminary data.</text>
</comment>
<evidence type="ECO:0000256" key="4">
    <source>
        <dbReference type="ARBA" id="ARBA00023136"/>
    </source>
</evidence>
<keyword evidence="4 5" id="KW-0472">Membrane</keyword>
<dbReference type="PROSITE" id="PS50850">
    <property type="entry name" value="MFS"/>
    <property type="match status" value="1"/>
</dbReference>
<feature type="transmembrane region" description="Helical" evidence="5">
    <location>
        <begin position="166"/>
        <end position="184"/>
    </location>
</feature>
<feature type="transmembrane region" description="Helical" evidence="5">
    <location>
        <begin position="135"/>
        <end position="160"/>
    </location>
</feature>
<keyword evidence="8" id="KW-1185">Reference proteome</keyword>
<accession>A0ABP6NZP9</accession>
<evidence type="ECO:0000256" key="2">
    <source>
        <dbReference type="ARBA" id="ARBA00022692"/>
    </source>
</evidence>
<keyword evidence="2 5" id="KW-0812">Transmembrane</keyword>
<evidence type="ECO:0000313" key="8">
    <source>
        <dbReference type="Proteomes" id="UP001499924"/>
    </source>
</evidence>
<dbReference type="Gene3D" id="1.20.1250.20">
    <property type="entry name" value="MFS general substrate transporter like domains"/>
    <property type="match status" value="1"/>
</dbReference>
<dbReference type="Proteomes" id="UP001499924">
    <property type="component" value="Unassembled WGS sequence"/>
</dbReference>
<dbReference type="InterPro" id="IPR036259">
    <property type="entry name" value="MFS_trans_sf"/>
</dbReference>
<evidence type="ECO:0000256" key="5">
    <source>
        <dbReference type="SAM" id="Phobius"/>
    </source>
</evidence>